<evidence type="ECO:0000256" key="1">
    <source>
        <dbReference type="ARBA" id="ARBA00008520"/>
    </source>
</evidence>
<dbReference type="RefSeq" id="WP_108994705.1">
    <property type="nucleotide sequence ID" value="NZ_BDQX01000291.1"/>
</dbReference>
<evidence type="ECO:0000256" key="3">
    <source>
        <dbReference type="ARBA" id="ARBA00022729"/>
    </source>
</evidence>
<dbReference type="CDD" id="cd13585">
    <property type="entry name" value="PBP2_TMBP_like"/>
    <property type="match status" value="1"/>
</dbReference>
<dbReference type="Gene3D" id="3.40.190.10">
    <property type="entry name" value="Periplasmic binding protein-like II"/>
    <property type="match status" value="1"/>
</dbReference>
<dbReference type="SUPFAM" id="SSF53850">
    <property type="entry name" value="Periplasmic binding protein-like II"/>
    <property type="match status" value="1"/>
</dbReference>
<dbReference type="PANTHER" id="PTHR30061">
    <property type="entry name" value="MALTOSE-BINDING PERIPLASMIC PROTEIN"/>
    <property type="match status" value="1"/>
</dbReference>
<dbReference type="Pfam" id="PF13416">
    <property type="entry name" value="SBP_bac_8"/>
    <property type="match status" value="1"/>
</dbReference>
<keyword evidence="3 5" id="KW-0732">Signal</keyword>
<name>A0A2R5EUC4_9BACL</name>
<dbReference type="InterPro" id="IPR006059">
    <property type="entry name" value="SBP"/>
</dbReference>
<evidence type="ECO:0000256" key="4">
    <source>
        <dbReference type="SAM" id="MobiDB-lite"/>
    </source>
</evidence>
<keyword evidence="7" id="KW-1185">Reference proteome</keyword>
<protein>
    <recommendedName>
        <fullName evidence="8">ABC transporter substrate-binding protein</fullName>
    </recommendedName>
</protein>
<dbReference type="GO" id="GO:0055052">
    <property type="term" value="C:ATP-binding cassette (ABC) transporter complex, substrate-binding subunit-containing"/>
    <property type="evidence" value="ECO:0007669"/>
    <property type="project" value="TreeGrafter"/>
</dbReference>
<dbReference type="AlphaFoldDB" id="A0A2R5EUC4"/>
<accession>A0A2R5EUC4</accession>
<evidence type="ECO:0008006" key="8">
    <source>
        <dbReference type="Google" id="ProtNLM"/>
    </source>
</evidence>
<evidence type="ECO:0000313" key="6">
    <source>
        <dbReference type="EMBL" id="GBG10147.1"/>
    </source>
</evidence>
<feature type="signal peptide" evidence="5">
    <location>
        <begin position="1"/>
        <end position="21"/>
    </location>
</feature>
<evidence type="ECO:0000256" key="2">
    <source>
        <dbReference type="ARBA" id="ARBA00022448"/>
    </source>
</evidence>
<sequence>MKATKLSLVALITALMVIVTACSGNNGGNTPPSPSNSAGPGESAATQKPEPPKERTKVEVLSWWDFTQSEPLKQLKAKFEELNPDLEMEYIQIGSGYADKVLTMIAGGGEMPEVMMLAMDRIPVYAEKGAILSLESYVSDEYLSSAYPVVSNALSFEGKPFAVARDITSKVMFLNKKMFDDAGVAYPKEDWTWEDFRAISKQLSGDSQWGFYFPKYADGYTSWLMQNNGGLVTQDGQSMLGKPESVEALQFLHDLVHVDKSAPTESQAQQFGSNDVSTFVAGKVAMIAGGLSYTATFEKEGVEYLIRPLPQGKQKLSTSFVNAWVIPKGADNPDLSWRVLEFLSGKEAQQIALDTGMGLPAVQGVDMKSFLEKHPDNRYLIEALSYSVPFPTPVHGAAFNTEVAKQFDLMWLGQKSVQEAVDAVEKNAASVLSGGK</sequence>
<proteinExistence type="inferred from homology"/>
<dbReference type="EMBL" id="BDQX01000291">
    <property type="protein sequence ID" value="GBG10147.1"/>
    <property type="molecule type" value="Genomic_DNA"/>
</dbReference>
<evidence type="ECO:0000256" key="5">
    <source>
        <dbReference type="SAM" id="SignalP"/>
    </source>
</evidence>
<evidence type="ECO:0000313" key="7">
    <source>
        <dbReference type="Proteomes" id="UP000245202"/>
    </source>
</evidence>
<dbReference type="GO" id="GO:0042956">
    <property type="term" value="P:maltodextrin transmembrane transport"/>
    <property type="evidence" value="ECO:0007669"/>
    <property type="project" value="TreeGrafter"/>
</dbReference>
<dbReference type="PANTHER" id="PTHR30061:SF50">
    <property type="entry name" value="MALTOSE_MALTODEXTRIN-BINDING PERIPLASMIC PROTEIN"/>
    <property type="match status" value="1"/>
</dbReference>
<dbReference type="GO" id="GO:0015768">
    <property type="term" value="P:maltose transport"/>
    <property type="evidence" value="ECO:0007669"/>
    <property type="project" value="TreeGrafter"/>
</dbReference>
<feature type="chain" id="PRO_5039727019" description="ABC transporter substrate-binding protein" evidence="5">
    <location>
        <begin position="22"/>
        <end position="436"/>
    </location>
</feature>
<feature type="region of interest" description="Disordered" evidence="4">
    <location>
        <begin position="27"/>
        <end position="55"/>
    </location>
</feature>
<dbReference type="Proteomes" id="UP000245202">
    <property type="component" value="Unassembled WGS sequence"/>
</dbReference>
<keyword evidence="2" id="KW-0813">Transport</keyword>
<dbReference type="GO" id="GO:1901982">
    <property type="term" value="F:maltose binding"/>
    <property type="evidence" value="ECO:0007669"/>
    <property type="project" value="TreeGrafter"/>
</dbReference>
<reference evidence="6 7" key="1">
    <citation type="submission" date="2017-08" db="EMBL/GenBank/DDBJ databases">
        <title>Substantial Increase in Enzyme Production by Combined Drug-Resistance Mutations in Paenibacillus agaridevorans.</title>
        <authorList>
            <person name="Tanaka Y."/>
            <person name="Funane K."/>
            <person name="Hosaka T."/>
            <person name="Shiwa Y."/>
            <person name="Fujita N."/>
            <person name="Miyazaki T."/>
            <person name="Yoshikawa H."/>
            <person name="Murakami K."/>
            <person name="Kasahara K."/>
            <person name="Inaoka T."/>
            <person name="Hiraga Y."/>
            <person name="Ochi K."/>
        </authorList>
    </citation>
    <scope>NUCLEOTIDE SEQUENCE [LARGE SCALE GENOMIC DNA]</scope>
    <source>
        <strain evidence="6 7">T-3040</strain>
    </source>
</reference>
<comment type="similarity">
    <text evidence="1">Belongs to the bacterial solute-binding protein 1 family.</text>
</comment>
<feature type="compositionally biased region" description="Low complexity" evidence="4">
    <location>
        <begin position="35"/>
        <end position="45"/>
    </location>
</feature>
<organism evidence="6 7">
    <name type="scientific">Paenibacillus agaridevorans</name>
    <dbReference type="NCBI Taxonomy" id="171404"/>
    <lineage>
        <taxon>Bacteria</taxon>
        <taxon>Bacillati</taxon>
        <taxon>Bacillota</taxon>
        <taxon>Bacilli</taxon>
        <taxon>Bacillales</taxon>
        <taxon>Paenibacillaceae</taxon>
        <taxon>Paenibacillus</taxon>
    </lineage>
</organism>
<comment type="caution">
    <text evidence="6">The sequence shown here is derived from an EMBL/GenBank/DDBJ whole genome shotgun (WGS) entry which is preliminary data.</text>
</comment>
<gene>
    <name evidence="6" type="ORF">PAT3040_04865</name>
</gene>
<dbReference type="PROSITE" id="PS51257">
    <property type="entry name" value="PROKAR_LIPOPROTEIN"/>
    <property type="match status" value="1"/>
</dbReference>